<protein>
    <submittedName>
        <fullName evidence="2">Uncharacterized protein</fullName>
    </submittedName>
</protein>
<feature type="signal peptide" evidence="1">
    <location>
        <begin position="1"/>
        <end position="21"/>
    </location>
</feature>
<sequence>MKIKLITASLLLAALPLAAQADPATEGALQLSEPLSARSQANEVSQMPTDVLSHVIAEGNSTAMAKARLNLYAQQQDATSIDVDGNPLQLAWDAAH</sequence>
<name>W1N3R6_9GAMM</name>
<keyword evidence="1" id="KW-0732">Signal</keyword>
<evidence type="ECO:0000256" key="1">
    <source>
        <dbReference type="SAM" id="SignalP"/>
    </source>
</evidence>
<evidence type="ECO:0000313" key="3">
    <source>
        <dbReference type="Proteomes" id="UP000019113"/>
    </source>
</evidence>
<dbReference type="EMBL" id="AVBC01000039">
    <property type="protein sequence ID" value="ERL50207.1"/>
    <property type="molecule type" value="Genomic_DNA"/>
</dbReference>
<accession>W1N3R6</accession>
<proteinExistence type="predicted"/>
<feature type="chain" id="PRO_5009977314" evidence="1">
    <location>
        <begin position="22"/>
        <end position="96"/>
    </location>
</feature>
<gene>
    <name evidence="2" type="ORF">BJB45_03510</name>
</gene>
<comment type="caution">
    <text evidence="2">The sequence shown here is derived from an EMBL/GenBank/DDBJ whole genome shotgun (WGS) entry which is preliminary data.</text>
</comment>
<evidence type="ECO:0000313" key="2">
    <source>
        <dbReference type="EMBL" id="ERL50207.1"/>
    </source>
</evidence>
<dbReference type="Proteomes" id="UP000019113">
    <property type="component" value="Unassembled WGS sequence"/>
</dbReference>
<dbReference type="PATRIC" id="fig|1178482.3.peg.3305"/>
<dbReference type="RefSeq" id="WP_021820259.1">
    <property type="nucleotide sequence ID" value="NZ_AVBC01000039.1"/>
</dbReference>
<dbReference type="AlphaFoldDB" id="W1N3R6"/>
<reference evidence="2 3" key="1">
    <citation type="submission" date="2013-08" db="EMBL/GenBank/DDBJ databases">
        <title>draft genome of Halomonas huanghegensis, strain BJGMM-B45T.</title>
        <authorList>
            <person name="Miao C."/>
            <person name="Wan Y."/>
            <person name="Jin W."/>
        </authorList>
    </citation>
    <scope>NUCLEOTIDE SEQUENCE [LARGE SCALE GENOMIC DNA]</scope>
    <source>
        <strain evidence="2 3">BJGMM-B45</strain>
    </source>
</reference>
<organism evidence="2 3">
    <name type="scientific">Halomonas huangheensis</name>
    <dbReference type="NCBI Taxonomy" id="1178482"/>
    <lineage>
        <taxon>Bacteria</taxon>
        <taxon>Pseudomonadati</taxon>
        <taxon>Pseudomonadota</taxon>
        <taxon>Gammaproteobacteria</taxon>
        <taxon>Oceanospirillales</taxon>
        <taxon>Halomonadaceae</taxon>
        <taxon>Halomonas</taxon>
    </lineage>
</organism>
<keyword evidence="3" id="KW-1185">Reference proteome</keyword>
<dbReference type="KEGG" id="hhu:AR456_04985"/>
<dbReference type="OrthoDB" id="6174308at2"/>